<dbReference type="GO" id="GO:0003723">
    <property type="term" value="F:RNA binding"/>
    <property type="evidence" value="ECO:0007669"/>
    <property type="project" value="UniProtKB-UniRule"/>
</dbReference>
<dbReference type="PROSITE" id="PS50102">
    <property type="entry name" value="RRM"/>
    <property type="match status" value="1"/>
</dbReference>
<dbReference type="EMBL" id="LXQA010275937">
    <property type="protein sequence ID" value="MCI40109.1"/>
    <property type="molecule type" value="Genomic_DNA"/>
</dbReference>
<feature type="domain" description="RRM" evidence="5">
    <location>
        <begin position="28"/>
        <end position="105"/>
    </location>
</feature>
<name>A0A392RUR6_9FABA</name>
<keyword evidence="3" id="KW-0508">mRNA splicing</keyword>
<keyword evidence="2" id="KW-0747">Spliceosome</keyword>
<evidence type="ECO:0000259" key="5">
    <source>
        <dbReference type="PROSITE" id="PS50102"/>
    </source>
</evidence>
<evidence type="ECO:0000313" key="6">
    <source>
        <dbReference type="EMBL" id="MCI40109.1"/>
    </source>
</evidence>
<dbReference type="SMART" id="SM00360">
    <property type="entry name" value="RRM"/>
    <property type="match status" value="1"/>
</dbReference>
<reference evidence="6 7" key="1">
    <citation type="journal article" date="2018" name="Front. Plant Sci.">
        <title>Red Clover (Trifolium pratense) and Zigzag Clover (T. medium) - A Picture of Genomic Similarities and Differences.</title>
        <authorList>
            <person name="Dluhosova J."/>
            <person name="Istvanek J."/>
            <person name="Nedelnik J."/>
            <person name="Repkova J."/>
        </authorList>
    </citation>
    <scope>NUCLEOTIDE SEQUENCE [LARGE SCALE GENOMIC DNA]</scope>
    <source>
        <strain evidence="7">cv. 10/8</strain>
        <tissue evidence="6">Leaf</tissue>
    </source>
</reference>
<proteinExistence type="predicted"/>
<feature type="non-terminal residue" evidence="6">
    <location>
        <position position="120"/>
    </location>
</feature>
<evidence type="ECO:0000313" key="7">
    <source>
        <dbReference type="Proteomes" id="UP000265520"/>
    </source>
</evidence>
<sequence>PTVGGVRLTEYEHDRSDGYVNRLNKEAISYYFTNFPDDILVVDLWKVFAKYGRVGEVYIPKKKDKWGRRFGFVKFKEVKNVEELSRRLGEVWCGTYKVRINLSRFAKGSQQRSTEAAVKG</sequence>
<dbReference type="SUPFAM" id="SSF54928">
    <property type="entry name" value="RNA-binding domain, RBD"/>
    <property type="match status" value="1"/>
</dbReference>
<dbReference type="GO" id="GO:0005681">
    <property type="term" value="C:spliceosomal complex"/>
    <property type="evidence" value="ECO:0007669"/>
    <property type="project" value="UniProtKB-KW"/>
</dbReference>
<evidence type="ECO:0000256" key="4">
    <source>
        <dbReference type="PROSITE-ProRule" id="PRU00176"/>
    </source>
</evidence>
<feature type="non-terminal residue" evidence="6">
    <location>
        <position position="1"/>
    </location>
</feature>
<comment type="caution">
    <text evidence="6">The sequence shown here is derived from an EMBL/GenBank/DDBJ whole genome shotgun (WGS) entry which is preliminary data.</text>
</comment>
<organism evidence="6 7">
    <name type="scientific">Trifolium medium</name>
    <dbReference type="NCBI Taxonomy" id="97028"/>
    <lineage>
        <taxon>Eukaryota</taxon>
        <taxon>Viridiplantae</taxon>
        <taxon>Streptophyta</taxon>
        <taxon>Embryophyta</taxon>
        <taxon>Tracheophyta</taxon>
        <taxon>Spermatophyta</taxon>
        <taxon>Magnoliopsida</taxon>
        <taxon>eudicotyledons</taxon>
        <taxon>Gunneridae</taxon>
        <taxon>Pentapetalae</taxon>
        <taxon>rosids</taxon>
        <taxon>fabids</taxon>
        <taxon>Fabales</taxon>
        <taxon>Fabaceae</taxon>
        <taxon>Papilionoideae</taxon>
        <taxon>50 kb inversion clade</taxon>
        <taxon>NPAAA clade</taxon>
        <taxon>Hologalegina</taxon>
        <taxon>IRL clade</taxon>
        <taxon>Trifolieae</taxon>
        <taxon>Trifolium</taxon>
    </lineage>
</organism>
<keyword evidence="1" id="KW-0507">mRNA processing</keyword>
<dbReference type="Pfam" id="PF00076">
    <property type="entry name" value="RRM_1"/>
    <property type="match status" value="1"/>
</dbReference>
<dbReference type="InterPro" id="IPR012677">
    <property type="entry name" value="Nucleotide-bd_a/b_plait_sf"/>
</dbReference>
<dbReference type="PANTHER" id="PTHR23147">
    <property type="entry name" value="SERINE/ARGININE RICH SPLICING FACTOR"/>
    <property type="match status" value="1"/>
</dbReference>
<dbReference type="InterPro" id="IPR035979">
    <property type="entry name" value="RBD_domain_sf"/>
</dbReference>
<dbReference type="InterPro" id="IPR000504">
    <property type="entry name" value="RRM_dom"/>
</dbReference>
<dbReference type="AlphaFoldDB" id="A0A392RUR6"/>
<accession>A0A392RUR6</accession>
<keyword evidence="4" id="KW-0694">RNA-binding</keyword>
<evidence type="ECO:0000256" key="3">
    <source>
        <dbReference type="ARBA" id="ARBA00023187"/>
    </source>
</evidence>
<evidence type="ECO:0000256" key="2">
    <source>
        <dbReference type="ARBA" id="ARBA00022728"/>
    </source>
</evidence>
<dbReference type="GO" id="GO:0008380">
    <property type="term" value="P:RNA splicing"/>
    <property type="evidence" value="ECO:0007669"/>
    <property type="project" value="UniProtKB-KW"/>
</dbReference>
<evidence type="ECO:0000256" key="1">
    <source>
        <dbReference type="ARBA" id="ARBA00022664"/>
    </source>
</evidence>
<dbReference type="InterPro" id="IPR050907">
    <property type="entry name" value="SRSF"/>
</dbReference>
<dbReference type="Gene3D" id="3.30.70.330">
    <property type="match status" value="1"/>
</dbReference>
<dbReference type="Proteomes" id="UP000265520">
    <property type="component" value="Unassembled WGS sequence"/>
</dbReference>
<protein>
    <submittedName>
        <fullName evidence="6">RNA-binding protein 25-like</fullName>
    </submittedName>
</protein>
<dbReference type="GO" id="GO:0006397">
    <property type="term" value="P:mRNA processing"/>
    <property type="evidence" value="ECO:0007669"/>
    <property type="project" value="UniProtKB-KW"/>
</dbReference>
<dbReference type="CDD" id="cd00590">
    <property type="entry name" value="RRM_SF"/>
    <property type="match status" value="1"/>
</dbReference>
<keyword evidence="7" id="KW-1185">Reference proteome</keyword>